<proteinExistence type="predicted"/>
<dbReference type="EMBL" id="CP159989">
    <property type="protein sequence ID" value="XCP82000.1"/>
    <property type="molecule type" value="Genomic_DNA"/>
</dbReference>
<dbReference type="AlphaFoldDB" id="A0AAU8N3N6"/>
<sequence>MRDLVTEAIALILPQEFASDPIGVASLASALMLGLEIATGGAPDHLGVISAPYPVPHGSPGETRMALLVHDLVPGGTGYLTDFEDPAAIWALLTRTAQRLETCPCAAEGKDMCHHCLLPYPMRDAPGEISRASALHALRLILGLQADETAGDLAPTAPRWTVTEEPVRAGSGESPLEARFRTELKELLSTRMSVRVIGDASGAPALEVDGGRWRLRPQLDVGRTRPDFTALHVSGRAPIAIYTDGLRYHASRQSNRLADDAVKRADLRAHGYRVISVAKEDLDGAWNPRWLGEETATALKNGHLVAARAAAVTDEAIEAWRGGPMALLAAMLRDDDSGVGAWSTALSALAASVGVPLLHGAAGRSAFFGDATLSYAAAARPEADPTWEAVHALLPSQALPSPLAPTTTVSGSVFYGPHLALAIQLSSTSTTGMALVIDDSEEALASPEHRDAWLTWLRLGNVLPLSGAPVTITTTSLALDELRDRAAVTGGPGSGASAMTALGWDGVDRDLAAPQVLTLLPHLAAAGVRFGREGQEEADGVMTDLSWPDERVAVVVDAHDDEVAALTAADWRVVRVGHDAAVTANEIRSLLKGR</sequence>
<name>A0AAU8N3N6_9ACTO</name>
<dbReference type="Pfam" id="PF09369">
    <property type="entry name" value="MZB"/>
    <property type="match status" value="1"/>
</dbReference>
<evidence type="ECO:0000313" key="2">
    <source>
        <dbReference type="EMBL" id="XCP82000.1"/>
    </source>
</evidence>
<evidence type="ECO:0000259" key="1">
    <source>
        <dbReference type="Pfam" id="PF09369"/>
    </source>
</evidence>
<reference evidence="2" key="1">
    <citation type="submission" date="2024-05" db="EMBL/GenBank/DDBJ databases">
        <title>Draft genome assemblies of 36 bacteria isolated from hibernating arctic ground squirrels.</title>
        <authorList>
            <person name="McKee H."/>
            <person name="Mullen L."/>
            <person name="Drown D.M."/>
            <person name="Duddleston K.N."/>
        </authorList>
    </citation>
    <scope>NUCLEOTIDE SEQUENCE</scope>
    <source>
        <strain evidence="2">AR004</strain>
    </source>
</reference>
<dbReference type="InterPro" id="IPR018973">
    <property type="entry name" value="MZB"/>
</dbReference>
<feature type="domain" description="MrfA-like Zn-binding" evidence="1">
    <location>
        <begin position="27"/>
        <end position="117"/>
    </location>
</feature>
<protein>
    <submittedName>
        <fullName evidence="2">DUF1998 domain-containing protein</fullName>
    </submittedName>
</protein>
<gene>
    <name evidence="2" type="ORF">ABXS69_08495</name>
</gene>
<accession>A0AAU8N3N6</accession>
<dbReference type="RefSeq" id="WP_366180251.1">
    <property type="nucleotide sequence ID" value="NZ_CP159989.1"/>
</dbReference>
<organism evidence="2">
    <name type="scientific">Actinomyces timonensis</name>
    <dbReference type="NCBI Taxonomy" id="1288391"/>
    <lineage>
        <taxon>Bacteria</taxon>
        <taxon>Bacillati</taxon>
        <taxon>Actinomycetota</taxon>
        <taxon>Actinomycetes</taxon>
        <taxon>Actinomycetales</taxon>
        <taxon>Actinomycetaceae</taxon>
        <taxon>Actinomyces</taxon>
    </lineage>
</organism>